<gene>
    <name evidence="1" type="ORF">SAMN05192554_1419</name>
</gene>
<proteinExistence type="predicted"/>
<evidence type="ECO:0000313" key="2">
    <source>
        <dbReference type="Proteomes" id="UP000199370"/>
    </source>
</evidence>
<protein>
    <submittedName>
        <fullName evidence="1">Uncharacterized protein</fullName>
    </submittedName>
</protein>
<keyword evidence="2" id="KW-1185">Reference proteome</keyword>
<evidence type="ECO:0000313" key="1">
    <source>
        <dbReference type="EMBL" id="SDN45465.1"/>
    </source>
</evidence>
<organism evidence="1 2">
    <name type="scientific">Haloarchaeobius iranensis</name>
    <dbReference type="NCBI Taxonomy" id="996166"/>
    <lineage>
        <taxon>Archaea</taxon>
        <taxon>Methanobacteriati</taxon>
        <taxon>Methanobacteriota</taxon>
        <taxon>Stenosarchaea group</taxon>
        <taxon>Halobacteria</taxon>
        <taxon>Halobacteriales</taxon>
        <taxon>Halorubellaceae</taxon>
        <taxon>Haloarchaeobius</taxon>
    </lineage>
</organism>
<dbReference type="AlphaFoldDB" id="A0A1H0BIV0"/>
<dbReference type="Proteomes" id="UP000199370">
    <property type="component" value="Unassembled WGS sequence"/>
</dbReference>
<dbReference type="EMBL" id="FNIA01000041">
    <property type="protein sequence ID" value="SDN45465.1"/>
    <property type="molecule type" value="Genomic_DNA"/>
</dbReference>
<reference evidence="1 2" key="1">
    <citation type="submission" date="2016-10" db="EMBL/GenBank/DDBJ databases">
        <authorList>
            <person name="de Groot N.N."/>
        </authorList>
    </citation>
    <scope>NUCLEOTIDE SEQUENCE [LARGE SCALE GENOMIC DNA]</scope>
    <source>
        <strain evidence="2">EB21,IBRC-M 10013,KCTC 4048</strain>
    </source>
</reference>
<accession>A0A1H0BIV0</accession>
<sequence length="68" mass="7928">MVPAMAFFQQEQAKQRLHLVARRACIPVVSIELDVCQRHCMDEWIDAIVIVMLKPCFCNEANIQFYSE</sequence>
<name>A0A1H0BIV0_9EURY</name>